<dbReference type="GO" id="GO:0015074">
    <property type="term" value="P:DNA integration"/>
    <property type="evidence" value="ECO:0007669"/>
    <property type="project" value="InterPro"/>
</dbReference>
<gene>
    <name evidence="3" type="ORF">Mal52_36980</name>
</gene>
<evidence type="ECO:0000313" key="3">
    <source>
        <dbReference type="EMBL" id="QDU45207.1"/>
    </source>
</evidence>
<dbReference type="PANTHER" id="PTHR47515:SF1">
    <property type="entry name" value="BLR2054 PROTEIN"/>
    <property type="match status" value="1"/>
</dbReference>
<dbReference type="Proteomes" id="UP000319383">
    <property type="component" value="Chromosome"/>
</dbReference>
<dbReference type="InterPro" id="IPR036397">
    <property type="entry name" value="RNaseH_sf"/>
</dbReference>
<dbReference type="Gene3D" id="3.30.420.10">
    <property type="entry name" value="Ribonuclease H-like superfamily/Ribonuclease H"/>
    <property type="match status" value="1"/>
</dbReference>
<reference evidence="3 4" key="1">
    <citation type="submission" date="2019-02" db="EMBL/GenBank/DDBJ databases">
        <title>Deep-cultivation of Planctomycetes and their phenomic and genomic characterization uncovers novel biology.</title>
        <authorList>
            <person name="Wiegand S."/>
            <person name="Jogler M."/>
            <person name="Boedeker C."/>
            <person name="Pinto D."/>
            <person name="Vollmers J."/>
            <person name="Rivas-Marin E."/>
            <person name="Kohn T."/>
            <person name="Peeters S.H."/>
            <person name="Heuer A."/>
            <person name="Rast P."/>
            <person name="Oberbeckmann S."/>
            <person name="Bunk B."/>
            <person name="Jeske O."/>
            <person name="Meyerdierks A."/>
            <person name="Storesund J.E."/>
            <person name="Kallscheuer N."/>
            <person name="Luecker S."/>
            <person name="Lage O.M."/>
            <person name="Pohl T."/>
            <person name="Merkel B.J."/>
            <person name="Hornburger P."/>
            <person name="Mueller R.-W."/>
            <person name="Bruemmer F."/>
            <person name="Labrenz M."/>
            <person name="Spormann A.M."/>
            <person name="Op den Camp H."/>
            <person name="Overmann J."/>
            <person name="Amann R."/>
            <person name="Jetten M.S.M."/>
            <person name="Mascher T."/>
            <person name="Medema M.H."/>
            <person name="Devos D.P."/>
            <person name="Kaster A.-K."/>
            <person name="Ovreas L."/>
            <person name="Rohde M."/>
            <person name="Galperin M.Y."/>
            <person name="Jogler C."/>
        </authorList>
    </citation>
    <scope>NUCLEOTIDE SEQUENCE [LARGE SCALE GENOMIC DNA]</scope>
    <source>
        <strain evidence="3 4">Mal52</strain>
    </source>
</reference>
<dbReference type="EMBL" id="CP036276">
    <property type="protein sequence ID" value="QDU45207.1"/>
    <property type="molecule type" value="Genomic_DNA"/>
</dbReference>
<sequence length="124" mass="13713">MEALYIAPGSPWENGFAESFHSRFRDEFLATEEFESLRAARQLTTVWREDYNEHRPHSSLGYLTPAEFGQRLTSARTRQTGSAPPTIAAPSAPPATQAEATAKANGAHEASDEKQDVLYLTRSS</sequence>
<accession>A0A517ZRW0</accession>
<dbReference type="InterPro" id="IPR001584">
    <property type="entry name" value="Integrase_cat-core"/>
</dbReference>
<evidence type="ECO:0000256" key="1">
    <source>
        <dbReference type="SAM" id="MobiDB-lite"/>
    </source>
</evidence>
<evidence type="ECO:0000259" key="2">
    <source>
        <dbReference type="PROSITE" id="PS50994"/>
    </source>
</evidence>
<dbReference type="AlphaFoldDB" id="A0A517ZRW0"/>
<dbReference type="PANTHER" id="PTHR47515">
    <property type="entry name" value="LOW CALCIUM RESPONSE LOCUS PROTEIN T"/>
    <property type="match status" value="1"/>
</dbReference>
<dbReference type="InterPro" id="IPR012337">
    <property type="entry name" value="RNaseH-like_sf"/>
</dbReference>
<feature type="compositionally biased region" description="Low complexity" evidence="1">
    <location>
        <begin position="83"/>
        <end position="107"/>
    </location>
</feature>
<dbReference type="GO" id="GO:0003676">
    <property type="term" value="F:nucleic acid binding"/>
    <property type="evidence" value="ECO:0007669"/>
    <property type="project" value="InterPro"/>
</dbReference>
<dbReference type="PROSITE" id="PS50994">
    <property type="entry name" value="INTEGRASE"/>
    <property type="match status" value="1"/>
</dbReference>
<organism evidence="3 4">
    <name type="scientific">Symmachiella dynata</name>
    <dbReference type="NCBI Taxonomy" id="2527995"/>
    <lineage>
        <taxon>Bacteria</taxon>
        <taxon>Pseudomonadati</taxon>
        <taxon>Planctomycetota</taxon>
        <taxon>Planctomycetia</taxon>
        <taxon>Planctomycetales</taxon>
        <taxon>Planctomycetaceae</taxon>
        <taxon>Symmachiella</taxon>
    </lineage>
</organism>
<evidence type="ECO:0000313" key="4">
    <source>
        <dbReference type="Proteomes" id="UP000319383"/>
    </source>
</evidence>
<dbReference type="SUPFAM" id="SSF53098">
    <property type="entry name" value="Ribonuclease H-like"/>
    <property type="match status" value="1"/>
</dbReference>
<name>A0A517ZRW0_9PLAN</name>
<keyword evidence="4" id="KW-1185">Reference proteome</keyword>
<protein>
    <submittedName>
        <fullName evidence="3">IS2 transposase TnpB</fullName>
    </submittedName>
</protein>
<proteinExistence type="predicted"/>
<dbReference type="KEGG" id="sdyn:Mal52_36980"/>
<feature type="domain" description="Integrase catalytic" evidence="2">
    <location>
        <begin position="1"/>
        <end position="73"/>
    </location>
</feature>
<dbReference type="Pfam" id="PF13683">
    <property type="entry name" value="rve_3"/>
    <property type="match status" value="1"/>
</dbReference>
<feature type="region of interest" description="Disordered" evidence="1">
    <location>
        <begin position="74"/>
        <end position="124"/>
    </location>
</feature>